<proteinExistence type="predicted"/>
<accession>A0A8X6T3M2</accession>
<sequence length="87" mass="9584">MELLPTYYHVEHVHLHLVSNPFHPCPVHLGLTLCHRLLTPLADYCIPLPTDVIECKGGCPKAAPGTASMQWDDDLMGYISTHPLPGS</sequence>
<evidence type="ECO:0000313" key="1">
    <source>
        <dbReference type="EMBL" id="GFS71709.1"/>
    </source>
</evidence>
<protein>
    <submittedName>
        <fullName evidence="1">Uncharacterized protein</fullName>
    </submittedName>
</protein>
<keyword evidence="2" id="KW-1185">Reference proteome</keyword>
<dbReference type="AlphaFoldDB" id="A0A8X6T3M2"/>
<comment type="caution">
    <text evidence="1">The sequence shown here is derived from an EMBL/GenBank/DDBJ whole genome shotgun (WGS) entry which is preliminary data.</text>
</comment>
<reference evidence="1" key="1">
    <citation type="submission" date="2020-08" db="EMBL/GenBank/DDBJ databases">
        <title>Multicomponent nature underlies the extraordinary mechanical properties of spider dragline silk.</title>
        <authorList>
            <person name="Kono N."/>
            <person name="Nakamura H."/>
            <person name="Mori M."/>
            <person name="Yoshida Y."/>
            <person name="Ohtoshi R."/>
            <person name="Malay A.D."/>
            <person name="Moran D.A.P."/>
            <person name="Tomita M."/>
            <person name="Numata K."/>
            <person name="Arakawa K."/>
        </authorList>
    </citation>
    <scope>NUCLEOTIDE SEQUENCE</scope>
</reference>
<gene>
    <name evidence="1" type="ORF">NPIL_267351</name>
</gene>
<dbReference type="EMBL" id="BMAW01049666">
    <property type="protein sequence ID" value="GFS71709.1"/>
    <property type="molecule type" value="Genomic_DNA"/>
</dbReference>
<organism evidence="1 2">
    <name type="scientific">Nephila pilipes</name>
    <name type="common">Giant wood spider</name>
    <name type="synonym">Nephila maculata</name>
    <dbReference type="NCBI Taxonomy" id="299642"/>
    <lineage>
        <taxon>Eukaryota</taxon>
        <taxon>Metazoa</taxon>
        <taxon>Ecdysozoa</taxon>
        <taxon>Arthropoda</taxon>
        <taxon>Chelicerata</taxon>
        <taxon>Arachnida</taxon>
        <taxon>Araneae</taxon>
        <taxon>Araneomorphae</taxon>
        <taxon>Entelegynae</taxon>
        <taxon>Araneoidea</taxon>
        <taxon>Nephilidae</taxon>
        <taxon>Nephila</taxon>
    </lineage>
</organism>
<dbReference type="Proteomes" id="UP000887013">
    <property type="component" value="Unassembled WGS sequence"/>
</dbReference>
<name>A0A8X6T3M2_NEPPI</name>
<evidence type="ECO:0000313" key="2">
    <source>
        <dbReference type="Proteomes" id="UP000887013"/>
    </source>
</evidence>